<evidence type="ECO:0000259" key="2">
    <source>
        <dbReference type="SMART" id="SM00922"/>
    </source>
</evidence>
<sequence length="395" mass="41606">MKITQVNVHLMQAGAPTHTAWGGAGKSALASGRNWLFAEVHTEEGLVGLGEGSGWPRVVAAALPDLAPLLVGEDAFQTERLHQKLRVAMMGHGHLGVVGSGALAAIDTALWDIKAQALGRPLCDLLGGRVRDRVPYYAHVKDAETARAAVARGVRALKVGGTQQIVERAWAIREAIGPDVDLIVDLHGPAWLTGADAVAVGRALEGAHLLFLEEPVAPDDPLGWRRVRDSVALPLAAGERLGTLAEFDQLIVSGLVDVVQPDTGRTGGPTQLKKIAALAEARALMLAPHSGSLGPVAEFAAVHWMAASTNGLILERLEPDWVGKQAAVTRSLQASGGYIAVPADAGLGTTLDHAFVAAHPSERNIALPAGGWEPGTEQEISYLQARRTRARIIDR</sequence>
<dbReference type="SFLD" id="SFLDS00001">
    <property type="entry name" value="Enolase"/>
    <property type="match status" value="1"/>
</dbReference>
<feature type="domain" description="Mandelate racemase/muconate lactonizing enzyme C-terminal" evidence="2">
    <location>
        <begin position="142"/>
        <end position="234"/>
    </location>
</feature>
<dbReference type="InterPro" id="IPR018110">
    <property type="entry name" value="Mandel_Rmase/mucon_lact_enz_CS"/>
</dbReference>
<gene>
    <name evidence="3" type="ORF">CYJ10_21775</name>
</gene>
<dbReference type="AlphaFoldDB" id="A0A2N5C8H1"/>
<evidence type="ECO:0000256" key="1">
    <source>
        <dbReference type="ARBA" id="ARBA00023239"/>
    </source>
</evidence>
<dbReference type="InterPro" id="IPR036849">
    <property type="entry name" value="Enolase-like_C_sf"/>
</dbReference>
<organism evidence="3 4">
    <name type="scientific">Cupriavidus pauculus</name>
    <dbReference type="NCBI Taxonomy" id="82633"/>
    <lineage>
        <taxon>Bacteria</taxon>
        <taxon>Pseudomonadati</taxon>
        <taxon>Pseudomonadota</taxon>
        <taxon>Betaproteobacteria</taxon>
        <taxon>Burkholderiales</taxon>
        <taxon>Burkholderiaceae</taxon>
        <taxon>Cupriavidus</taxon>
    </lineage>
</organism>
<dbReference type="PROSITE" id="PS00908">
    <property type="entry name" value="MR_MLE_1"/>
    <property type="match status" value="1"/>
</dbReference>
<dbReference type="InterPro" id="IPR034593">
    <property type="entry name" value="DgoD-like"/>
</dbReference>
<dbReference type="InterPro" id="IPR029017">
    <property type="entry name" value="Enolase-like_N"/>
</dbReference>
<dbReference type="Pfam" id="PF13378">
    <property type="entry name" value="MR_MLE_C"/>
    <property type="match status" value="1"/>
</dbReference>
<accession>A0A2N5C8H1</accession>
<dbReference type="RefSeq" id="WP_101683530.1">
    <property type="nucleotide sequence ID" value="NZ_PJRP01000011.1"/>
</dbReference>
<dbReference type="OrthoDB" id="103536at2"/>
<dbReference type="PANTHER" id="PTHR48080:SF2">
    <property type="entry name" value="D-GALACTONATE DEHYDRATASE"/>
    <property type="match status" value="1"/>
</dbReference>
<name>A0A2N5C8H1_9BURK</name>
<dbReference type="InterPro" id="IPR013342">
    <property type="entry name" value="Mandelate_racemase_C"/>
</dbReference>
<dbReference type="SFLD" id="SFLDG00179">
    <property type="entry name" value="mandelate_racemase"/>
    <property type="match status" value="1"/>
</dbReference>
<dbReference type="Proteomes" id="UP000234341">
    <property type="component" value="Unassembled WGS sequence"/>
</dbReference>
<dbReference type="SUPFAM" id="SSF51604">
    <property type="entry name" value="Enolase C-terminal domain-like"/>
    <property type="match status" value="1"/>
</dbReference>
<comment type="caution">
    <text evidence="3">The sequence shown here is derived from an EMBL/GenBank/DDBJ whole genome shotgun (WGS) entry which is preliminary data.</text>
</comment>
<dbReference type="SMART" id="SM00922">
    <property type="entry name" value="MR_MLE"/>
    <property type="match status" value="1"/>
</dbReference>
<evidence type="ECO:0000313" key="4">
    <source>
        <dbReference type="Proteomes" id="UP000234341"/>
    </source>
</evidence>
<dbReference type="CDD" id="cd03316">
    <property type="entry name" value="MR_like"/>
    <property type="match status" value="1"/>
</dbReference>
<dbReference type="EMBL" id="PJRP01000011">
    <property type="protein sequence ID" value="PLP98515.1"/>
    <property type="molecule type" value="Genomic_DNA"/>
</dbReference>
<proteinExistence type="predicted"/>
<dbReference type="InterPro" id="IPR013341">
    <property type="entry name" value="Mandelate_racemase_N_dom"/>
</dbReference>
<keyword evidence="1" id="KW-0456">Lyase</keyword>
<dbReference type="Gene3D" id="3.30.390.10">
    <property type="entry name" value="Enolase-like, N-terminal domain"/>
    <property type="match status" value="1"/>
</dbReference>
<dbReference type="GO" id="GO:0009063">
    <property type="term" value="P:amino acid catabolic process"/>
    <property type="evidence" value="ECO:0007669"/>
    <property type="project" value="InterPro"/>
</dbReference>
<reference evidence="3 4" key="1">
    <citation type="submission" date="2017-12" db="EMBL/GenBank/DDBJ databases">
        <title>Genome sequence of the active heterotrophic nitrifier-denitrifier, Cupriavidus pauculus UM1.</title>
        <authorList>
            <person name="Putonti C."/>
            <person name="Castignetti D."/>
        </authorList>
    </citation>
    <scope>NUCLEOTIDE SEQUENCE [LARGE SCALE GENOMIC DNA]</scope>
    <source>
        <strain evidence="3 4">UM1</strain>
    </source>
</reference>
<dbReference type="Gene3D" id="3.20.20.120">
    <property type="entry name" value="Enolase-like C-terminal domain"/>
    <property type="match status" value="1"/>
</dbReference>
<dbReference type="Pfam" id="PF02746">
    <property type="entry name" value="MR_MLE_N"/>
    <property type="match status" value="1"/>
</dbReference>
<dbReference type="GO" id="GO:0016829">
    <property type="term" value="F:lyase activity"/>
    <property type="evidence" value="ECO:0007669"/>
    <property type="project" value="UniProtKB-KW"/>
</dbReference>
<evidence type="ECO:0000313" key="3">
    <source>
        <dbReference type="EMBL" id="PLP98515.1"/>
    </source>
</evidence>
<protein>
    <submittedName>
        <fullName evidence="3">Mandelate racemase/muconate lactonizing enzyme family protein</fullName>
    </submittedName>
</protein>
<dbReference type="InterPro" id="IPR029065">
    <property type="entry name" value="Enolase_C-like"/>
</dbReference>
<dbReference type="SUPFAM" id="SSF54826">
    <property type="entry name" value="Enolase N-terminal domain-like"/>
    <property type="match status" value="1"/>
</dbReference>
<dbReference type="PANTHER" id="PTHR48080">
    <property type="entry name" value="D-GALACTONATE DEHYDRATASE-RELATED"/>
    <property type="match status" value="1"/>
</dbReference>